<feature type="transmembrane region" description="Helical" evidence="8">
    <location>
        <begin position="156"/>
        <end position="174"/>
    </location>
</feature>
<feature type="transmembrane region" description="Helical" evidence="8">
    <location>
        <begin position="328"/>
        <end position="348"/>
    </location>
</feature>
<keyword evidence="11" id="KW-1185">Reference proteome</keyword>
<dbReference type="PANTHER" id="PTHR23522:SF10">
    <property type="entry name" value="3-PHENYLPROPIONIC ACID TRANSPORTER-RELATED"/>
    <property type="match status" value="1"/>
</dbReference>
<evidence type="ECO:0000313" key="10">
    <source>
        <dbReference type="EMBL" id="SFM66762.1"/>
    </source>
</evidence>
<feature type="transmembrane region" description="Helical" evidence="8">
    <location>
        <begin position="71"/>
        <end position="87"/>
    </location>
</feature>
<sequence>MPAAYWTLSSFYFCYFASIGAFMPYWGLYLDAQGFSAGQIGELMAIILGTKIIAPNVWGWVADRSGQRTRVIRVAAGLAMLCFSGLLFFSGYWWVAAFMALFSFFWNAALPQFEATTMNHLGEKTHAYSRIRLWGSIGFVLSVASLGAVFERFDVQILPWIVLGLLSVLWLVTWRVRDGAGHPVHAEPLSLATTLRIPAVALLLIACFLMQASHGPYYGFFTLYLENHDYSRTVAGYLWALGVLAEVGVFLMMHRWLPRFGAWRLLSLALLITTLRWGLLAVYVDVLPMLVLVQVMHAASYGLYHAAAISLVHGFFVGRQQGRGQALYTSLSFGVGGALGSLAGGYVWDGIHPSAVYVLAAVLSGAGWIAAVAGSRARQHAV</sequence>
<evidence type="ECO:0000256" key="2">
    <source>
        <dbReference type="ARBA" id="ARBA00022448"/>
    </source>
</evidence>
<evidence type="ECO:0000256" key="1">
    <source>
        <dbReference type="ARBA" id="ARBA00004429"/>
    </source>
</evidence>
<feature type="transmembrane region" description="Helical" evidence="8">
    <location>
        <begin position="131"/>
        <end position="150"/>
    </location>
</feature>
<keyword evidence="7 8" id="KW-0472">Membrane</keyword>
<evidence type="ECO:0000256" key="8">
    <source>
        <dbReference type="SAM" id="Phobius"/>
    </source>
</evidence>
<keyword evidence="3" id="KW-1003">Cell membrane</keyword>
<feature type="domain" description="Major facilitator superfamily associated" evidence="9">
    <location>
        <begin position="5"/>
        <end position="357"/>
    </location>
</feature>
<keyword evidence="2" id="KW-0813">Transport</keyword>
<dbReference type="Gene3D" id="1.20.1250.20">
    <property type="entry name" value="MFS general substrate transporter like domains"/>
    <property type="match status" value="2"/>
</dbReference>
<evidence type="ECO:0000313" key="11">
    <source>
        <dbReference type="Proteomes" id="UP000199556"/>
    </source>
</evidence>
<feature type="transmembrane region" description="Helical" evidence="8">
    <location>
        <begin position="12"/>
        <end position="28"/>
    </location>
</feature>
<evidence type="ECO:0000256" key="3">
    <source>
        <dbReference type="ARBA" id="ARBA00022475"/>
    </source>
</evidence>
<proteinExistence type="predicted"/>
<dbReference type="SUPFAM" id="SSF103473">
    <property type="entry name" value="MFS general substrate transporter"/>
    <property type="match status" value="1"/>
</dbReference>
<dbReference type="InterPro" id="IPR024989">
    <property type="entry name" value="MFS_assoc_dom"/>
</dbReference>
<evidence type="ECO:0000259" key="9">
    <source>
        <dbReference type="Pfam" id="PF12832"/>
    </source>
</evidence>
<dbReference type="GO" id="GO:0005886">
    <property type="term" value="C:plasma membrane"/>
    <property type="evidence" value="ECO:0007669"/>
    <property type="project" value="UniProtKB-SubCell"/>
</dbReference>
<dbReference type="Pfam" id="PF12832">
    <property type="entry name" value="MFS_1_like"/>
    <property type="match status" value="1"/>
</dbReference>
<comment type="subcellular location">
    <subcellularLocation>
        <location evidence="1">Cell inner membrane</location>
        <topology evidence="1">Multi-pass membrane protein</topology>
    </subcellularLocation>
</comment>
<feature type="transmembrane region" description="Helical" evidence="8">
    <location>
        <begin position="354"/>
        <end position="374"/>
    </location>
</feature>
<feature type="transmembrane region" description="Helical" evidence="8">
    <location>
        <begin position="234"/>
        <end position="253"/>
    </location>
</feature>
<keyword evidence="4" id="KW-0997">Cell inner membrane</keyword>
<dbReference type="EMBL" id="FOUO01000020">
    <property type="protein sequence ID" value="SFM66762.1"/>
    <property type="molecule type" value="Genomic_DNA"/>
</dbReference>
<feature type="transmembrane region" description="Helical" evidence="8">
    <location>
        <begin position="290"/>
        <end position="316"/>
    </location>
</feature>
<accession>A0A1I4SQQ2</accession>
<keyword evidence="5 8" id="KW-0812">Transmembrane</keyword>
<evidence type="ECO:0000256" key="4">
    <source>
        <dbReference type="ARBA" id="ARBA00022519"/>
    </source>
</evidence>
<keyword evidence="6 8" id="KW-1133">Transmembrane helix</keyword>
<feature type="transmembrane region" description="Helical" evidence="8">
    <location>
        <begin position="195"/>
        <end position="214"/>
    </location>
</feature>
<evidence type="ECO:0000256" key="7">
    <source>
        <dbReference type="ARBA" id="ARBA00023136"/>
    </source>
</evidence>
<feature type="transmembrane region" description="Helical" evidence="8">
    <location>
        <begin position="40"/>
        <end position="59"/>
    </location>
</feature>
<evidence type="ECO:0000256" key="6">
    <source>
        <dbReference type="ARBA" id="ARBA00022989"/>
    </source>
</evidence>
<name>A0A1I4SQQ2_ECTMO</name>
<dbReference type="AlphaFoldDB" id="A0A1I4SQQ2"/>
<dbReference type="PANTHER" id="PTHR23522">
    <property type="entry name" value="BLL5896 PROTEIN"/>
    <property type="match status" value="1"/>
</dbReference>
<protein>
    <submittedName>
        <fullName evidence="10">MFS transporter, PPP family, 3-phenylpropionic acid transporter</fullName>
    </submittedName>
</protein>
<dbReference type="GO" id="GO:0015528">
    <property type="term" value="F:lactose:proton symporter activity"/>
    <property type="evidence" value="ECO:0007669"/>
    <property type="project" value="TreeGrafter"/>
</dbReference>
<dbReference type="STRING" id="195064.SAMN05421721_12023"/>
<organism evidence="10 11">
    <name type="scientific">Ectothiorhodospira mobilis</name>
    <dbReference type="NCBI Taxonomy" id="195064"/>
    <lineage>
        <taxon>Bacteria</taxon>
        <taxon>Pseudomonadati</taxon>
        <taxon>Pseudomonadota</taxon>
        <taxon>Gammaproteobacteria</taxon>
        <taxon>Chromatiales</taxon>
        <taxon>Ectothiorhodospiraceae</taxon>
        <taxon>Ectothiorhodospira</taxon>
    </lineage>
</organism>
<dbReference type="RefSeq" id="WP_090487306.1">
    <property type="nucleotide sequence ID" value="NZ_FOUO01000020.1"/>
</dbReference>
<dbReference type="InterPro" id="IPR036259">
    <property type="entry name" value="MFS_trans_sf"/>
</dbReference>
<dbReference type="GO" id="GO:0030395">
    <property type="term" value="F:lactose binding"/>
    <property type="evidence" value="ECO:0007669"/>
    <property type="project" value="TreeGrafter"/>
</dbReference>
<reference evidence="10 11" key="1">
    <citation type="submission" date="2016-10" db="EMBL/GenBank/DDBJ databases">
        <authorList>
            <person name="de Groot N.N."/>
        </authorList>
    </citation>
    <scope>NUCLEOTIDE SEQUENCE [LARGE SCALE GENOMIC DNA]</scope>
    <source>
        <strain evidence="10 11">DSM 4180</strain>
    </source>
</reference>
<dbReference type="NCBIfam" id="NF037955">
    <property type="entry name" value="mfs"/>
    <property type="match status" value="1"/>
</dbReference>
<dbReference type="OrthoDB" id="9150135at2"/>
<evidence type="ECO:0000256" key="5">
    <source>
        <dbReference type="ARBA" id="ARBA00022692"/>
    </source>
</evidence>
<dbReference type="PIRSF" id="PIRSF004925">
    <property type="entry name" value="HcaT"/>
    <property type="match status" value="1"/>
</dbReference>
<gene>
    <name evidence="10" type="ORF">SAMN05421721_12023</name>
</gene>
<dbReference type="Proteomes" id="UP000199556">
    <property type="component" value="Unassembled WGS sequence"/>
</dbReference>
<dbReference type="InterPro" id="IPR026032">
    <property type="entry name" value="HcaT-like"/>
</dbReference>